<gene>
    <name evidence="2" type="ORF">SAMN05421508_11124</name>
</gene>
<dbReference type="PANTHER" id="PTHR48207">
    <property type="entry name" value="SUCCINATE--HYDROXYMETHYLGLUTARATE COA-TRANSFERASE"/>
    <property type="match status" value="1"/>
</dbReference>
<proteinExistence type="predicted"/>
<sequence>MTGPLSHVRVLDLSRVLAGPWAGQMLADLGAEVVKVERPGAGDDTRGWGPPFLKNEAGDDTSEAAYYLSANRGKRSVTIDFTRPEGQELVRKLAAECDVVIENFKVGGLKKYGLDYAALKAVNPALVYCSITGFGQDGPYAHRAGYDFMIQGMGGLMSLTGAPDGAPGGEPMKVGVAITDIFTGMYATSAILAALTHKERTGEGQHIDMALLDVQVATLANQAMNYLAGGMIPKRLGNAHPNIVPYQAFPTADGYIILAVGNDGQFARFCEVAGRPELAQDARYTTNRGRVQNRDTLVPLLSETIRGKPSAFWLDSLEAAGVPCGPINTLDQVFADPQVVHRGMKVSVPHPTAGHVDLVASPMKFSATPVSYDRAPPTLGQDTDAVLDGLGVSPDERARLREAGIV</sequence>
<dbReference type="Gene3D" id="3.40.50.10540">
    <property type="entry name" value="Crotonobetainyl-coa:carnitine coa-transferase, domain 1"/>
    <property type="match status" value="1"/>
</dbReference>
<keyword evidence="1 2" id="KW-0808">Transferase</keyword>
<accession>A0A286GWT3</accession>
<dbReference type="SUPFAM" id="SSF89796">
    <property type="entry name" value="CoA-transferase family III (CaiB/BaiF)"/>
    <property type="match status" value="1"/>
</dbReference>
<dbReference type="Pfam" id="PF02515">
    <property type="entry name" value="CoA_transf_3"/>
    <property type="match status" value="1"/>
</dbReference>
<dbReference type="Gene3D" id="3.30.1540.10">
    <property type="entry name" value="formyl-coa transferase, domain 3"/>
    <property type="match status" value="1"/>
</dbReference>
<name>A0A286GWT3_9PROT</name>
<dbReference type="Proteomes" id="UP000219621">
    <property type="component" value="Unassembled WGS sequence"/>
</dbReference>
<organism evidence="2 3">
    <name type="scientific">Caenispirillum bisanense</name>
    <dbReference type="NCBI Taxonomy" id="414052"/>
    <lineage>
        <taxon>Bacteria</taxon>
        <taxon>Pseudomonadati</taxon>
        <taxon>Pseudomonadota</taxon>
        <taxon>Alphaproteobacteria</taxon>
        <taxon>Rhodospirillales</taxon>
        <taxon>Novispirillaceae</taxon>
        <taxon>Caenispirillum</taxon>
    </lineage>
</organism>
<keyword evidence="3" id="KW-1185">Reference proteome</keyword>
<dbReference type="InterPro" id="IPR050483">
    <property type="entry name" value="CoA-transferase_III_domain"/>
</dbReference>
<evidence type="ECO:0000256" key="1">
    <source>
        <dbReference type="ARBA" id="ARBA00022679"/>
    </source>
</evidence>
<dbReference type="OrthoDB" id="9781472at2"/>
<evidence type="ECO:0000313" key="3">
    <source>
        <dbReference type="Proteomes" id="UP000219621"/>
    </source>
</evidence>
<dbReference type="InterPro" id="IPR003673">
    <property type="entry name" value="CoA-Trfase_fam_III"/>
</dbReference>
<evidence type="ECO:0000313" key="2">
    <source>
        <dbReference type="EMBL" id="SOD99990.1"/>
    </source>
</evidence>
<dbReference type="InterPro" id="IPR023606">
    <property type="entry name" value="CoA-Trfase_III_dom_1_sf"/>
</dbReference>
<dbReference type="GO" id="GO:0008410">
    <property type="term" value="F:CoA-transferase activity"/>
    <property type="evidence" value="ECO:0007669"/>
    <property type="project" value="TreeGrafter"/>
</dbReference>
<protein>
    <submittedName>
        <fullName evidence="2">Crotonobetainyl-CoA:carnitine CoA-transferase CaiB</fullName>
    </submittedName>
</protein>
<dbReference type="AlphaFoldDB" id="A0A286GWT3"/>
<dbReference type="InterPro" id="IPR044855">
    <property type="entry name" value="CoA-Trfase_III_dom3_sf"/>
</dbReference>
<dbReference type="PANTHER" id="PTHR48207:SF3">
    <property type="entry name" value="SUCCINATE--HYDROXYMETHYLGLUTARATE COA-TRANSFERASE"/>
    <property type="match status" value="1"/>
</dbReference>
<dbReference type="RefSeq" id="WP_097281011.1">
    <property type="nucleotide sequence ID" value="NZ_OCNJ01000011.1"/>
</dbReference>
<dbReference type="EMBL" id="OCNJ01000011">
    <property type="protein sequence ID" value="SOD99990.1"/>
    <property type="molecule type" value="Genomic_DNA"/>
</dbReference>
<reference evidence="2 3" key="1">
    <citation type="submission" date="2017-09" db="EMBL/GenBank/DDBJ databases">
        <authorList>
            <person name="Ehlers B."/>
            <person name="Leendertz F.H."/>
        </authorList>
    </citation>
    <scope>NUCLEOTIDE SEQUENCE [LARGE SCALE GENOMIC DNA]</scope>
    <source>
        <strain evidence="2 3">USBA 140</strain>
    </source>
</reference>